<feature type="region of interest" description="Disordered" evidence="5">
    <location>
        <begin position="204"/>
        <end position="226"/>
    </location>
</feature>
<dbReference type="Gene3D" id="1.20.1250.20">
    <property type="entry name" value="MFS general substrate transporter like domains"/>
    <property type="match status" value="1"/>
</dbReference>
<dbReference type="Proteomes" id="UP000319769">
    <property type="component" value="Unassembled WGS sequence"/>
</dbReference>
<evidence type="ECO:0000259" key="7">
    <source>
        <dbReference type="PROSITE" id="PS50850"/>
    </source>
</evidence>
<feature type="transmembrane region" description="Helical" evidence="6">
    <location>
        <begin position="365"/>
        <end position="384"/>
    </location>
</feature>
<keyword evidence="2 6" id="KW-0812">Transmembrane</keyword>
<evidence type="ECO:0000256" key="5">
    <source>
        <dbReference type="SAM" id="MobiDB-lite"/>
    </source>
</evidence>
<dbReference type="RefSeq" id="WP_144748521.1">
    <property type="nucleotide sequence ID" value="NZ_VMNW02000008.1"/>
</dbReference>
<dbReference type="PANTHER" id="PTHR23531">
    <property type="entry name" value="QUINOLENE RESISTANCE PROTEIN NORA"/>
    <property type="match status" value="1"/>
</dbReference>
<dbReference type="GO" id="GO:0005886">
    <property type="term" value="C:plasma membrane"/>
    <property type="evidence" value="ECO:0007669"/>
    <property type="project" value="UniProtKB-SubCell"/>
</dbReference>
<evidence type="ECO:0000313" key="8">
    <source>
        <dbReference type="EMBL" id="KAA9164002.1"/>
    </source>
</evidence>
<comment type="subcellular location">
    <subcellularLocation>
        <location evidence="1">Cell membrane</location>
        <topology evidence="1">Multi-pass membrane protein</topology>
    </subcellularLocation>
</comment>
<keyword evidence="3 6" id="KW-1133">Transmembrane helix</keyword>
<dbReference type="InterPro" id="IPR020846">
    <property type="entry name" value="MFS_dom"/>
</dbReference>
<feature type="transmembrane region" description="Helical" evidence="6">
    <location>
        <begin position="270"/>
        <end position="289"/>
    </location>
</feature>
<keyword evidence="9" id="KW-1185">Reference proteome</keyword>
<reference evidence="8" key="1">
    <citation type="submission" date="2019-09" db="EMBL/GenBank/DDBJ databases">
        <authorList>
            <person name="Teo W.F.A."/>
            <person name="Duangmal K."/>
        </authorList>
    </citation>
    <scope>NUCLEOTIDE SEQUENCE [LARGE SCALE GENOMIC DNA]</scope>
    <source>
        <strain evidence="8">K81G1</strain>
    </source>
</reference>
<dbReference type="InterPro" id="IPR052714">
    <property type="entry name" value="MFS_Exporter"/>
</dbReference>
<dbReference type="EMBL" id="VMNW02000008">
    <property type="protein sequence ID" value="KAA9164002.1"/>
    <property type="molecule type" value="Genomic_DNA"/>
</dbReference>
<dbReference type="GO" id="GO:0022857">
    <property type="term" value="F:transmembrane transporter activity"/>
    <property type="evidence" value="ECO:0007669"/>
    <property type="project" value="InterPro"/>
</dbReference>
<evidence type="ECO:0000256" key="4">
    <source>
        <dbReference type="ARBA" id="ARBA00023136"/>
    </source>
</evidence>
<keyword evidence="4 6" id="KW-0472">Membrane</keyword>
<evidence type="ECO:0000256" key="2">
    <source>
        <dbReference type="ARBA" id="ARBA00022692"/>
    </source>
</evidence>
<dbReference type="AlphaFoldDB" id="A0A5N0VH56"/>
<comment type="caution">
    <text evidence="8">The sequence shown here is derived from an EMBL/GenBank/DDBJ whole genome shotgun (WGS) entry which is preliminary data.</text>
</comment>
<feature type="transmembrane region" description="Helical" evidence="6">
    <location>
        <begin position="396"/>
        <end position="415"/>
    </location>
</feature>
<feature type="compositionally biased region" description="Low complexity" evidence="5">
    <location>
        <begin position="212"/>
        <end position="224"/>
    </location>
</feature>
<dbReference type="PANTHER" id="PTHR23531:SF1">
    <property type="entry name" value="QUINOLENE RESISTANCE PROTEIN NORA"/>
    <property type="match status" value="1"/>
</dbReference>
<evidence type="ECO:0000256" key="6">
    <source>
        <dbReference type="SAM" id="Phobius"/>
    </source>
</evidence>
<feature type="transmembrane region" description="Helical" evidence="6">
    <location>
        <begin position="244"/>
        <end position="264"/>
    </location>
</feature>
<evidence type="ECO:0000256" key="3">
    <source>
        <dbReference type="ARBA" id="ARBA00022989"/>
    </source>
</evidence>
<feature type="transmembrane region" description="Helical" evidence="6">
    <location>
        <begin position="301"/>
        <end position="320"/>
    </location>
</feature>
<evidence type="ECO:0000313" key="9">
    <source>
        <dbReference type="Proteomes" id="UP000319769"/>
    </source>
</evidence>
<dbReference type="PROSITE" id="PS50850">
    <property type="entry name" value="MFS"/>
    <property type="match status" value="1"/>
</dbReference>
<feature type="transmembrane region" description="Helical" evidence="6">
    <location>
        <begin position="49"/>
        <end position="68"/>
    </location>
</feature>
<name>A0A5N0VH56_9PSEU</name>
<proteinExistence type="predicted"/>
<feature type="domain" description="Major facilitator superfamily (MFS) profile" evidence="7">
    <location>
        <begin position="18"/>
        <end position="415"/>
    </location>
</feature>
<organism evidence="8 9">
    <name type="scientific">Amycolatopsis acidicola</name>
    <dbReference type="NCBI Taxonomy" id="2596893"/>
    <lineage>
        <taxon>Bacteria</taxon>
        <taxon>Bacillati</taxon>
        <taxon>Actinomycetota</taxon>
        <taxon>Actinomycetes</taxon>
        <taxon>Pseudonocardiales</taxon>
        <taxon>Pseudonocardiaceae</taxon>
        <taxon>Amycolatopsis</taxon>
    </lineage>
</organism>
<dbReference type="CDD" id="cd17489">
    <property type="entry name" value="MFS_YfcJ_like"/>
    <property type="match status" value="1"/>
</dbReference>
<feature type="transmembrane region" description="Helical" evidence="6">
    <location>
        <begin position="170"/>
        <end position="187"/>
    </location>
</feature>
<dbReference type="InterPro" id="IPR011701">
    <property type="entry name" value="MFS"/>
</dbReference>
<dbReference type="Pfam" id="PF07690">
    <property type="entry name" value="MFS_1"/>
    <property type="match status" value="1"/>
</dbReference>
<feature type="transmembrane region" description="Helical" evidence="6">
    <location>
        <begin position="326"/>
        <end position="353"/>
    </location>
</feature>
<accession>A0A5N0VH56</accession>
<dbReference type="SUPFAM" id="SSF103473">
    <property type="entry name" value="MFS general substrate transporter"/>
    <property type="match status" value="1"/>
</dbReference>
<evidence type="ECO:0000256" key="1">
    <source>
        <dbReference type="ARBA" id="ARBA00004651"/>
    </source>
</evidence>
<feature type="transmembrane region" description="Helical" evidence="6">
    <location>
        <begin position="20"/>
        <end position="43"/>
    </location>
</feature>
<feature type="transmembrane region" description="Helical" evidence="6">
    <location>
        <begin position="80"/>
        <end position="100"/>
    </location>
</feature>
<dbReference type="OrthoDB" id="9793136at2"/>
<sequence>MAYVDAKETSPERIFTAPFFYLMIANGLLRFRTFMLVSLVPLYVIQRGFGATEAGLTTTLYMIAAVLTRPWAGRSVETRGRWAVMTAGAVIFCVATGLYVLPLPVWLVLAARAIQGWGFSFNGTAAMTLATDIIPEARMSQGIGYLGIEQTVAQVFAPAVALWLQTEFGYTVAFGGVFGIAVLDIVVRFPLAATAKKVDADRRRAAAEEHSASPASGDHAAAAKHPSRSRLIDRLIERGAWKPSLVMFFVALGTVSVNTFLAAWAIERGIANPGVFFTASGIMAAVSRIGVSRVGERFGQLWVIGPGIMCEIVAMALIAWTPNLPVLLLGGAFFGLGLGLVTPGLNALAVLAANKQSRGMANSTFFMSLDLANAIGAVLLGFAADFGGLRSSFEAAAALMAVALALLLVLSKLGVISSRPEPAGAGSRLQR</sequence>
<gene>
    <name evidence="8" type="ORF">FPZ12_008250</name>
</gene>
<dbReference type="InterPro" id="IPR036259">
    <property type="entry name" value="MFS_trans_sf"/>
</dbReference>
<protein>
    <submittedName>
        <fullName evidence="8">MFS transporter</fullName>
    </submittedName>
</protein>